<name>A0ABS4KD10_9FIRM</name>
<dbReference type="SUPFAM" id="SSF81606">
    <property type="entry name" value="PP2C-like"/>
    <property type="match status" value="1"/>
</dbReference>
<dbReference type="EC" id="3.1.3.3" evidence="3"/>
<protein>
    <submittedName>
        <fullName evidence="3">Sigma-B regulation protein RsbU (Phosphoserine phosphatase)</fullName>
        <ecNumber evidence="3">3.1.3.3</ecNumber>
    </submittedName>
</protein>
<dbReference type="InterPro" id="IPR036457">
    <property type="entry name" value="PPM-type-like_dom_sf"/>
</dbReference>
<dbReference type="NCBIfam" id="TIGR00229">
    <property type="entry name" value="sensory_box"/>
    <property type="match status" value="1"/>
</dbReference>
<accession>A0ABS4KD10</accession>
<dbReference type="InterPro" id="IPR052016">
    <property type="entry name" value="Bact_Sigma-Reg"/>
</dbReference>
<dbReference type="PROSITE" id="PS50112">
    <property type="entry name" value="PAS"/>
    <property type="match status" value="1"/>
</dbReference>
<evidence type="ECO:0000256" key="1">
    <source>
        <dbReference type="ARBA" id="ARBA00022801"/>
    </source>
</evidence>
<reference evidence="3 4" key="1">
    <citation type="submission" date="2021-03" db="EMBL/GenBank/DDBJ databases">
        <title>Genomic Encyclopedia of Type Strains, Phase IV (KMG-IV): sequencing the most valuable type-strain genomes for metagenomic binning, comparative biology and taxonomic classification.</title>
        <authorList>
            <person name="Goeker M."/>
        </authorList>
    </citation>
    <scope>NUCLEOTIDE SEQUENCE [LARGE SCALE GENOMIC DNA]</scope>
    <source>
        <strain evidence="3 4">DSM 27563</strain>
    </source>
</reference>
<proteinExistence type="predicted"/>
<sequence>MMDSVIKNYYEKTKLNYQILNGIADLVRVIDTNNSVVFVNRAMEETLGYDTETLTCNLNQTFLKSDITRRTLETGEIIQREENLDGKSYSVKCSPIIGARGEIIGAVEVFRNTTYEKKLQREIINRNKQMTVEMIQASKIQQSLLPEKGFLSNLEIDYMYKPSDMLSGDMFDAFKINNDNIGIYVADVVGHGFASSMVTMFIRLLIRNLSVAKLLKPSKTIGEVNKRFAILNLDIEIYFTFFYGVYNKKTGKFIFSNAGHFPSPLLYDGENLVNLETTGFPISRFFAGVEYEDYYINLDCSDKILFMTDGVTETENRKKEPFGTERIGKILKEKSVDELELINKELMDFLYAEQKDDITALLIKVW</sequence>
<gene>
    <name evidence="3" type="ORF">J2Z71_001206</name>
</gene>
<evidence type="ECO:0000313" key="3">
    <source>
        <dbReference type="EMBL" id="MBP2025663.1"/>
    </source>
</evidence>
<keyword evidence="1 3" id="KW-0378">Hydrolase</keyword>
<dbReference type="EMBL" id="JAGGLJ010000010">
    <property type="protein sequence ID" value="MBP2025663.1"/>
    <property type="molecule type" value="Genomic_DNA"/>
</dbReference>
<dbReference type="InterPro" id="IPR035965">
    <property type="entry name" value="PAS-like_dom_sf"/>
</dbReference>
<dbReference type="Gene3D" id="3.60.40.10">
    <property type="entry name" value="PPM-type phosphatase domain"/>
    <property type="match status" value="1"/>
</dbReference>
<dbReference type="SUPFAM" id="SSF55785">
    <property type="entry name" value="PYP-like sensor domain (PAS domain)"/>
    <property type="match status" value="1"/>
</dbReference>
<comment type="caution">
    <text evidence="3">The sequence shown here is derived from an EMBL/GenBank/DDBJ whole genome shotgun (WGS) entry which is preliminary data.</text>
</comment>
<dbReference type="Gene3D" id="3.30.450.20">
    <property type="entry name" value="PAS domain"/>
    <property type="match status" value="1"/>
</dbReference>
<dbReference type="PANTHER" id="PTHR43156:SF2">
    <property type="entry name" value="STAGE II SPORULATION PROTEIN E"/>
    <property type="match status" value="1"/>
</dbReference>
<dbReference type="GO" id="GO:0016787">
    <property type="term" value="F:hydrolase activity"/>
    <property type="evidence" value="ECO:0007669"/>
    <property type="project" value="UniProtKB-KW"/>
</dbReference>
<evidence type="ECO:0000259" key="2">
    <source>
        <dbReference type="PROSITE" id="PS50112"/>
    </source>
</evidence>
<dbReference type="InterPro" id="IPR013767">
    <property type="entry name" value="PAS_fold"/>
</dbReference>
<dbReference type="Pfam" id="PF00989">
    <property type="entry name" value="PAS"/>
    <property type="match status" value="1"/>
</dbReference>
<dbReference type="Proteomes" id="UP001519306">
    <property type="component" value="Unassembled WGS sequence"/>
</dbReference>
<dbReference type="InterPro" id="IPR001932">
    <property type="entry name" value="PPM-type_phosphatase-like_dom"/>
</dbReference>
<dbReference type="Pfam" id="PF07228">
    <property type="entry name" value="SpoIIE"/>
    <property type="match status" value="1"/>
</dbReference>
<evidence type="ECO:0000313" key="4">
    <source>
        <dbReference type="Proteomes" id="UP001519306"/>
    </source>
</evidence>
<dbReference type="InterPro" id="IPR000014">
    <property type="entry name" value="PAS"/>
</dbReference>
<dbReference type="SMART" id="SM00331">
    <property type="entry name" value="PP2C_SIG"/>
    <property type="match status" value="1"/>
</dbReference>
<organism evidence="3 4">
    <name type="scientific">Peptoniphilus stercorisuis</name>
    <dbReference type="NCBI Taxonomy" id="1436965"/>
    <lineage>
        <taxon>Bacteria</taxon>
        <taxon>Bacillati</taxon>
        <taxon>Bacillota</taxon>
        <taxon>Tissierellia</taxon>
        <taxon>Tissierellales</taxon>
        <taxon>Peptoniphilaceae</taxon>
        <taxon>Peptoniphilus</taxon>
    </lineage>
</organism>
<feature type="domain" description="PAS" evidence="2">
    <location>
        <begin position="12"/>
        <end position="54"/>
    </location>
</feature>
<keyword evidence="4" id="KW-1185">Reference proteome</keyword>
<dbReference type="PANTHER" id="PTHR43156">
    <property type="entry name" value="STAGE II SPORULATION PROTEIN E-RELATED"/>
    <property type="match status" value="1"/>
</dbReference>